<organism evidence="1 2">
    <name type="scientific">Achromobacter veterisilvae</name>
    <dbReference type="NCBI Taxonomy" id="2069367"/>
    <lineage>
        <taxon>Bacteria</taxon>
        <taxon>Pseudomonadati</taxon>
        <taxon>Pseudomonadota</taxon>
        <taxon>Betaproteobacteria</taxon>
        <taxon>Burkholderiales</taxon>
        <taxon>Alcaligenaceae</taxon>
        <taxon>Achromobacter</taxon>
    </lineage>
</organism>
<name>A0ABZ2SB81_9BURK</name>
<reference evidence="1 2" key="1">
    <citation type="submission" date="2024-03" db="EMBL/GenBank/DDBJ databases">
        <title>Reference genomes for the five species model microbial community.</title>
        <authorList>
            <person name="Padfield D."/>
        </authorList>
    </citation>
    <scope>NUCLEOTIDE SEQUENCE [LARGE SCALE GENOMIC DNA]</scope>
    <source>
        <strain evidence="1 2">AB1</strain>
    </source>
</reference>
<gene>
    <name evidence="1" type="ORF">WHX56_14110</name>
</gene>
<evidence type="ECO:0000313" key="1">
    <source>
        <dbReference type="EMBL" id="WXR76579.1"/>
    </source>
</evidence>
<keyword evidence="2" id="KW-1185">Reference proteome</keyword>
<dbReference type="Proteomes" id="UP001456224">
    <property type="component" value="Chromosome"/>
</dbReference>
<dbReference type="EMBL" id="CP148753">
    <property type="protein sequence ID" value="WXR76579.1"/>
    <property type="molecule type" value="Genomic_DNA"/>
</dbReference>
<protein>
    <submittedName>
        <fullName evidence="1">Uncharacterized protein</fullName>
    </submittedName>
</protein>
<dbReference type="RefSeq" id="WP_338881548.1">
    <property type="nucleotide sequence ID" value="NZ_CP148753.1"/>
</dbReference>
<accession>A0ABZ2SB81</accession>
<evidence type="ECO:0000313" key="2">
    <source>
        <dbReference type="Proteomes" id="UP001456224"/>
    </source>
</evidence>
<sequence>MQTAAAVHRDVLAATAGEPLFSSAHAALTFAFNHSTQVYDRPLMARLAATPRPGSGKGLGGTAGAGQAGMVLAKLDGMSELHQLIVFARFLPKTVACPCCASEVWDADWMAVVRKISDTAMQVGVLSGHLVHRSVRDGLVARYFAGKEGRARISPGALALKAGISDRTVTDQNSKITLWLRGSKLTRRGKGVAPEAGVMGEEQRAMNRIEALLLAGGTIGGS</sequence>
<proteinExistence type="predicted"/>